<evidence type="ECO:0000313" key="2">
    <source>
        <dbReference type="Proteomes" id="UP000596443"/>
    </source>
</evidence>
<keyword evidence="2" id="KW-1185">Reference proteome</keyword>
<name>A0A7U0J639_9CAUD</name>
<dbReference type="EMBL" id="MW435855">
    <property type="protein sequence ID" value="QQV92759.1"/>
    <property type="molecule type" value="Genomic_DNA"/>
</dbReference>
<sequence>MNSTCAVDGCANERYGRKEYCQLHYQRVRRGKPLDTTPRNSIFYPVTLRRAHDRIACLWGPASAHPCVDCAKPAKDWAYDGTDPDQLLGKPASKVTSGSWYSIFPEFYMPLCRSCHVKRDRVSVAAELYEYRKWRAETRLTLADFGGAAVSD</sequence>
<dbReference type="Proteomes" id="UP000596443">
    <property type="component" value="Segment"/>
</dbReference>
<dbReference type="GeneID" id="65133350"/>
<accession>A0A7U0J639</accession>
<organism evidence="1 2">
    <name type="scientific">Mycobacterium phage OhShagHennessy</name>
    <dbReference type="NCBI Taxonomy" id="2801895"/>
    <lineage>
        <taxon>Viruses</taxon>
        <taxon>Duplodnaviria</taxon>
        <taxon>Heunggongvirae</taxon>
        <taxon>Uroviricota</taxon>
        <taxon>Caudoviricetes</taxon>
        <taxon>Vilmaviridae</taxon>
        <taxon>Lclasvirinae</taxon>
        <taxon>Bronvirus</taxon>
        <taxon>Bronvirus ohshaghennessy</taxon>
    </lineage>
</organism>
<protein>
    <submittedName>
        <fullName evidence="1">Uncharacterized protein</fullName>
    </submittedName>
</protein>
<evidence type="ECO:0000313" key="1">
    <source>
        <dbReference type="EMBL" id="QQV92759.1"/>
    </source>
</evidence>
<dbReference type="RefSeq" id="YP_010114756.1">
    <property type="nucleotide sequence ID" value="NC_055918.1"/>
</dbReference>
<dbReference type="KEGG" id="vg:65133350"/>
<gene>
    <name evidence="1" type="primary">56</name>
    <name evidence="1" type="ORF">SEA_OHSHAGHENNESSY_56</name>
</gene>
<proteinExistence type="predicted"/>
<reference evidence="1 2" key="1">
    <citation type="submission" date="2021-01" db="EMBL/GenBank/DDBJ databases">
        <authorList>
            <person name="Adkins J.M."/>
            <person name="Alame N.W."/>
            <person name="Araujo N.S."/>
            <person name="Barry D.R."/>
            <person name="Bauer H.L."/>
            <person name="Bradford C.E."/>
            <person name="Brotman H.R."/>
            <person name="Burns E.M."/>
            <person name="Buzzelli M.D."/>
            <person name="Carp E.J."/>
            <person name="Chee S.B."/>
            <person name="Collins M.F."/>
            <person name="Conover M."/>
            <person name="Cummings J.D."/>
            <person name="Davis J."/>
            <person name="Delaney B.T."/>
            <person name="Dingus R.L."/>
            <person name="Dugan G.R."/>
            <person name="Dunne C.T."/>
            <person name="Duque M.B."/>
            <person name="Elliot A.P."/>
            <person name="Frye E.K."/>
            <person name="Galolo K.M."/>
            <person name="Garton K.N."/>
            <person name="Gauza S.A."/>
            <person name="Gottschalk C.J."/>
            <person name="Guinand F.M."/>
            <person name="Hajibegli N.H."/>
            <person name="Hartnett M.K."/>
            <person name="Helmann J.S."/>
            <person name="High E.M."/>
            <person name="Hope A.S."/>
            <person name="Hudack J.B."/>
            <person name="Iyer S.V."/>
            <person name="Jimenez I.E."/>
            <person name="Kamal N."/>
            <person name="Kinder A.L."/>
            <person name="Klevins C.T."/>
            <person name="Leosk K.S."/>
            <person name="Liu H."/>
            <person name="McDougal R.K."/>
            <person name="Orr E.C."/>
            <person name="Patel P.A."/>
            <person name="Peterman J.R."/>
            <person name="Pham A.T."/>
            <person name="Pham V.A."/>
            <person name="Poudel K."/>
            <person name="Pribaldi J.A."/>
            <person name="Quainoo C.A."/>
            <person name="Rieck M.N."/>
            <person name="Roberts C.J."/>
            <person name="Rowe A.G."/>
            <person name="Rubenstein R.D."/>
            <person name="Runk B.S."/>
            <person name="Sawyer M.A."/>
            <person name="Scott N.C."/>
            <person name="Shackleford A.R."/>
            <person name="Spain M.A."/>
            <person name="Splisgardt G.I."/>
            <person name="Stadsklev R.A."/>
            <person name="Steele C.E."/>
            <person name="Steele B.R."/>
            <person name="Stephens S.E."/>
            <person name="Stevens M.C."/>
            <person name="Swarm H.V."/>
            <person name="Thai R.H."/>
            <person name="Thomas S.D."/>
            <person name="Tolley J.E."/>
            <person name="Tran V.L."/>
            <person name="Turner M."/>
            <person name="Vaden T.J."/>
            <person name="Villar N.M."/>
            <person name="Vonah M.R."/>
            <person name="Voshell S.M."/>
            <person name="Wallace L.A."/>
            <person name="Williams B.L."/>
            <person name="Yi H."/>
            <person name="Yoon J."/>
            <person name="Yu Z."/>
            <person name="Garlena R.A."/>
            <person name="Russell D.A."/>
            <person name="Pope W.H."/>
            <person name="Jacobs-Sera D."/>
            <person name="Hatfull G.F."/>
        </authorList>
    </citation>
    <scope>NUCLEOTIDE SEQUENCE [LARGE SCALE GENOMIC DNA]</scope>
</reference>